<feature type="transmembrane region" description="Helical" evidence="1">
    <location>
        <begin position="361"/>
        <end position="382"/>
    </location>
</feature>
<feature type="domain" description="DUF6536" evidence="2">
    <location>
        <begin position="55"/>
        <end position="204"/>
    </location>
</feature>
<sequence length="695" mass="76416">MAGYQRYEQLPTTSIEQRSNSPYRKPVAPFNVEQSLPLELTKLSFRQRWFGGLLFTLRTLAALSTCILIINVGWFAWAMSKYGAENGYGTIQEGDCAATKSLNTWLHLAINALSTGLLLSSTAFMQLVNSPSRNEIDTAHQQQKWLSIGLLSPRNFFGVSRKKAILCIILALSSLPFHLLYNSVIFASLSANDYYWAVVTEGFLTGDSFNLTAAEESGPVSQFPLYGADNITYDGPVAQQVLDAYTSMQQNASTYDRLDLAACLQTYTSRLLVDRRDLLLVTTDQNSTNSILAFYSSEISSEGSDDPINWICSNNPNTDRSSCDPSPFLKDPSSWTVYGHPISYCLSEKAPEPCSVKFSSGIAIAVIICNIIKVSAMFFILWNIDISSTVTCTGDAIASFLSKEDQYTGNMTMASRRDFNKRGWYSGQLSSPPRRWGGAASRGRWCTTIFIMILAIVVVVIVLAAALSSASIKGYSTSISSLWSLGIGTVNPELLAFSDNAGTPATMALLANVPQLILAFIYLVYNAMFRLLFSAQDYALFAFSPQCLMVSTPRGKQRGTWFLGFPFFWAGPMLVLQTFLHWFVSQSFFVVQISVFDEYGVLDNDFASISNCGFSPVSIICAIIVAGVMMIITVGLGFRRLKKGSPPAVGNCSAAVAAACHPPLRSERMQYRKLTWTSRSWGSGVFQGFLTPTEP</sequence>
<evidence type="ECO:0000313" key="3">
    <source>
        <dbReference type="EMBL" id="KUJ15888.1"/>
    </source>
</evidence>
<feature type="transmembrane region" description="Helical" evidence="1">
    <location>
        <begin position="561"/>
        <end position="584"/>
    </location>
</feature>
<dbReference type="PANTHER" id="PTHR35395:SF1">
    <property type="entry name" value="DUF6536 DOMAIN-CONTAINING PROTEIN"/>
    <property type="match status" value="1"/>
</dbReference>
<organism evidence="3 4">
    <name type="scientific">Mollisia scopiformis</name>
    <name type="common">Conifer needle endophyte fungus</name>
    <name type="synonym">Phialocephala scopiformis</name>
    <dbReference type="NCBI Taxonomy" id="149040"/>
    <lineage>
        <taxon>Eukaryota</taxon>
        <taxon>Fungi</taxon>
        <taxon>Dikarya</taxon>
        <taxon>Ascomycota</taxon>
        <taxon>Pezizomycotina</taxon>
        <taxon>Leotiomycetes</taxon>
        <taxon>Helotiales</taxon>
        <taxon>Mollisiaceae</taxon>
        <taxon>Mollisia</taxon>
    </lineage>
</organism>
<keyword evidence="1" id="KW-0812">Transmembrane</keyword>
<feature type="transmembrane region" description="Helical" evidence="1">
    <location>
        <begin position="49"/>
        <end position="77"/>
    </location>
</feature>
<dbReference type="EMBL" id="KQ947417">
    <property type="protein sequence ID" value="KUJ15888.1"/>
    <property type="molecule type" value="Genomic_DNA"/>
</dbReference>
<dbReference type="InterPro" id="IPR046623">
    <property type="entry name" value="DUF6536"/>
</dbReference>
<keyword evidence="1" id="KW-1133">Transmembrane helix</keyword>
<keyword evidence="4" id="KW-1185">Reference proteome</keyword>
<dbReference type="OrthoDB" id="5429634at2759"/>
<protein>
    <recommendedName>
        <fullName evidence="2">DUF6536 domain-containing protein</fullName>
    </recommendedName>
</protein>
<feature type="transmembrane region" description="Helical" evidence="1">
    <location>
        <begin position="617"/>
        <end position="638"/>
    </location>
</feature>
<keyword evidence="1" id="KW-0472">Membrane</keyword>
<dbReference type="GeneID" id="28833277"/>
<evidence type="ECO:0000256" key="1">
    <source>
        <dbReference type="SAM" id="Phobius"/>
    </source>
</evidence>
<evidence type="ECO:0000313" key="4">
    <source>
        <dbReference type="Proteomes" id="UP000070700"/>
    </source>
</evidence>
<feature type="transmembrane region" description="Helical" evidence="1">
    <location>
        <begin position="108"/>
        <end position="128"/>
    </location>
</feature>
<dbReference type="Pfam" id="PF20163">
    <property type="entry name" value="DUF6536"/>
    <property type="match status" value="1"/>
</dbReference>
<dbReference type="InParanoid" id="A0A194X6U0"/>
<dbReference type="AlphaFoldDB" id="A0A194X6U0"/>
<feature type="transmembrane region" description="Helical" evidence="1">
    <location>
        <begin position="505"/>
        <end position="525"/>
    </location>
</feature>
<evidence type="ECO:0000259" key="2">
    <source>
        <dbReference type="Pfam" id="PF20163"/>
    </source>
</evidence>
<proteinExistence type="predicted"/>
<accession>A0A194X6U0</accession>
<reference evidence="3 4" key="1">
    <citation type="submission" date="2015-10" db="EMBL/GenBank/DDBJ databases">
        <title>Full genome of DAOMC 229536 Phialocephala scopiformis, a fungal endophyte of spruce producing the potent anti-insectan compound rugulosin.</title>
        <authorList>
            <consortium name="DOE Joint Genome Institute"/>
            <person name="Walker A.K."/>
            <person name="Frasz S.L."/>
            <person name="Seifert K.A."/>
            <person name="Miller J.D."/>
            <person name="Mondo S.J."/>
            <person name="Labutti K."/>
            <person name="Lipzen A."/>
            <person name="Dockter R."/>
            <person name="Kennedy M."/>
            <person name="Grigoriev I.V."/>
            <person name="Spatafora J.W."/>
        </authorList>
    </citation>
    <scope>NUCLEOTIDE SEQUENCE [LARGE SCALE GENOMIC DNA]</scope>
    <source>
        <strain evidence="3 4">CBS 120377</strain>
    </source>
</reference>
<dbReference type="PANTHER" id="PTHR35395">
    <property type="entry name" value="DUF6536 DOMAIN-CONTAINING PROTEIN"/>
    <property type="match status" value="1"/>
</dbReference>
<dbReference type="RefSeq" id="XP_018070243.1">
    <property type="nucleotide sequence ID" value="XM_018223551.1"/>
</dbReference>
<dbReference type="Proteomes" id="UP000070700">
    <property type="component" value="Unassembled WGS sequence"/>
</dbReference>
<feature type="transmembrane region" description="Helical" evidence="1">
    <location>
        <begin position="445"/>
        <end position="467"/>
    </location>
</feature>
<feature type="transmembrane region" description="Helical" evidence="1">
    <location>
        <begin position="164"/>
        <end position="181"/>
    </location>
</feature>
<dbReference type="KEGG" id="psco:LY89DRAFT_98157"/>
<name>A0A194X6U0_MOLSC</name>
<gene>
    <name evidence="3" type="ORF">LY89DRAFT_98157</name>
</gene>